<dbReference type="InterPro" id="IPR016181">
    <property type="entry name" value="Acyl_CoA_acyltransferase"/>
</dbReference>
<name>A0ABW3JMD1_9FLAO</name>
<proteinExistence type="predicted"/>
<sequence length="329" mass="38778">MSEKSTMYKIVKYTRDYYDEWNSFIENSKNATFLFHRDFMEYHSDRFEDFSLLAYKKNKLVAVLPANKNGKDVYSHQGLTYGGVVLEKEVKFEIVVEIFKNILKYLETQSVKNLIIKQIPSIYITNTNDEILYLMFVLKAELLKRDTLSVVNLFERLKISNNRLEGFKRGEKNGLVIREEDTFELFWNDILIKNLKKKHNASPVHSLEEMTLLKRRFPNNIKQFNVYKDNKIVAGTTVFESKYVAHSQYISGDESKNSLGSLDFLHIYLINEVFKEKKYFDFGISNENYGLQINKGLQFWKEGFGARTITQDFYKVKTKNHAILNDIFL</sequence>
<dbReference type="Gene3D" id="3.40.630.30">
    <property type="match status" value="1"/>
</dbReference>
<keyword evidence="2" id="KW-1185">Reference proteome</keyword>
<gene>
    <name evidence="1" type="ORF">ACFQ1R_15180</name>
</gene>
<dbReference type="Proteomes" id="UP001597061">
    <property type="component" value="Unassembled WGS sequence"/>
</dbReference>
<reference evidence="2" key="1">
    <citation type="journal article" date="2019" name="Int. J. Syst. Evol. Microbiol.">
        <title>The Global Catalogue of Microorganisms (GCM) 10K type strain sequencing project: providing services to taxonomists for standard genome sequencing and annotation.</title>
        <authorList>
            <consortium name="The Broad Institute Genomics Platform"/>
            <consortium name="The Broad Institute Genome Sequencing Center for Infectious Disease"/>
            <person name="Wu L."/>
            <person name="Ma J."/>
        </authorList>
    </citation>
    <scope>NUCLEOTIDE SEQUENCE [LARGE SCALE GENOMIC DNA]</scope>
    <source>
        <strain evidence="2">CCUG 62414</strain>
    </source>
</reference>
<protein>
    <submittedName>
        <fullName evidence="1">GNAT family N-acetyltransferase</fullName>
    </submittedName>
</protein>
<dbReference type="EMBL" id="JBHTJI010000042">
    <property type="protein sequence ID" value="MFD0991441.1"/>
    <property type="molecule type" value="Genomic_DNA"/>
</dbReference>
<organism evidence="1 2">
    <name type="scientific">Mariniflexile jejuense</name>
    <dbReference type="NCBI Taxonomy" id="1173582"/>
    <lineage>
        <taxon>Bacteria</taxon>
        <taxon>Pseudomonadati</taxon>
        <taxon>Bacteroidota</taxon>
        <taxon>Flavobacteriia</taxon>
        <taxon>Flavobacteriales</taxon>
        <taxon>Flavobacteriaceae</taxon>
        <taxon>Mariniflexile</taxon>
    </lineage>
</organism>
<dbReference type="RefSeq" id="WP_379927118.1">
    <property type="nucleotide sequence ID" value="NZ_JBHTJI010000042.1"/>
</dbReference>
<accession>A0ABW3JMD1</accession>
<dbReference type="SUPFAM" id="SSF55729">
    <property type="entry name" value="Acyl-CoA N-acyltransferases (Nat)"/>
    <property type="match status" value="1"/>
</dbReference>
<comment type="caution">
    <text evidence="1">The sequence shown here is derived from an EMBL/GenBank/DDBJ whole genome shotgun (WGS) entry which is preliminary data.</text>
</comment>
<evidence type="ECO:0000313" key="1">
    <source>
        <dbReference type="EMBL" id="MFD0991441.1"/>
    </source>
</evidence>
<evidence type="ECO:0000313" key="2">
    <source>
        <dbReference type="Proteomes" id="UP001597061"/>
    </source>
</evidence>